<organism evidence="8 9">
    <name type="scientific">Panagrolaimus superbus</name>
    <dbReference type="NCBI Taxonomy" id="310955"/>
    <lineage>
        <taxon>Eukaryota</taxon>
        <taxon>Metazoa</taxon>
        <taxon>Ecdysozoa</taxon>
        <taxon>Nematoda</taxon>
        <taxon>Chromadorea</taxon>
        <taxon>Rhabditida</taxon>
        <taxon>Tylenchina</taxon>
        <taxon>Panagrolaimomorpha</taxon>
        <taxon>Panagrolaimoidea</taxon>
        <taxon>Panagrolaimidae</taxon>
        <taxon>Panagrolaimus</taxon>
    </lineage>
</organism>
<sequence length="132" mass="15724">MIFKVYFVYVDWDRKKVIVYRFVTEETMEKVIYNRQLTKEATQGRVLDDLNYENKFTKEQLANLYPSTGIYENTEKDPENLSERDPFLLSIIKGHPGAIQEIRSHPSYFNEDDELEDETFEDDDSDFETFAL</sequence>
<keyword evidence="8" id="KW-1185">Reference proteome</keyword>
<keyword evidence="4" id="KW-0378">Hydrolase</keyword>
<dbReference type="GO" id="GO:0004386">
    <property type="term" value="F:helicase activity"/>
    <property type="evidence" value="ECO:0007669"/>
    <property type="project" value="UniProtKB-KW"/>
</dbReference>
<evidence type="ECO:0000256" key="7">
    <source>
        <dbReference type="ARBA" id="ARBA00023242"/>
    </source>
</evidence>
<evidence type="ECO:0000256" key="3">
    <source>
        <dbReference type="ARBA" id="ARBA00022741"/>
    </source>
</evidence>
<name>A0A914XZV8_9BILA</name>
<evidence type="ECO:0000256" key="5">
    <source>
        <dbReference type="ARBA" id="ARBA00022840"/>
    </source>
</evidence>
<dbReference type="Gene3D" id="3.40.50.300">
    <property type="entry name" value="P-loop containing nucleotide triphosphate hydrolases"/>
    <property type="match status" value="1"/>
</dbReference>
<accession>A0A914XZV8</accession>
<dbReference type="Gene3D" id="1.20.120.850">
    <property type="entry name" value="SWI2/SNF2 ATPases, N-terminal domain"/>
    <property type="match status" value="1"/>
</dbReference>
<dbReference type="Proteomes" id="UP000887577">
    <property type="component" value="Unplaced"/>
</dbReference>
<keyword evidence="3" id="KW-0547">Nucleotide-binding</keyword>
<evidence type="ECO:0000313" key="8">
    <source>
        <dbReference type="Proteomes" id="UP000887577"/>
    </source>
</evidence>
<evidence type="ECO:0000256" key="1">
    <source>
        <dbReference type="ARBA" id="ARBA00004123"/>
    </source>
</evidence>
<evidence type="ECO:0000256" key="4">
    <source>
        <dbReference type="ARBA" id="ARBA00022806"/>
    </source>
</evidence>
<comment type="similarity">
    <text evidence="2">Belongs to the SNF2/RAD54 helicase family.</text>
</comment>
<keyword evidence="6" id="KW-0238">DNA-binding</keyword>
<keyword evidence="7" id="KW-0539">Nucleus</keyword>
<dbReference type="PANTHER" id="PTHR45797">
    <property type="entry name" value="RAD54-LIKE"/>
    <property type="match status" value="1"/>
</dbReference>
<dbReference type="GO" id="GO:0005524">
    <property type="term" value="F:ATP binding"/>
    <property type="evidence" value="ECO:0007669"/>
    <property type="project" value="UniProtKB-KW"/>
</dbReference>
<dbReference type="InterPro" id="IPR044574">
    <property type="entry name" value="ARIP4-like"/>
</dbReference>
<dbReference type="PANTHER" id="PTHR45797:SF1">
    <property type="entry name" value="HELICASE ARIP4"/>
    <property type="match status" value="1"/>
</dbReference>
<evidence type="ECO:0000256" key="2">
    <source>
        <dbReference type="ARBA" id="ARBA00007025"/>
    </source>
</evidence>
<keyword evidence="4" id="KW-0347">Helicase</keyword>
<protein>
    <submittedName>
        <fullName evidence="9">Uncharacterized protein</fullName>
    </submittedName>
</protein>
<dbReference type="AlphaFoldDB" id="A0A914XZV8"/>
<comment type="subcellular location">
    <subcellularLocation>
        <location evidence="1">Nucleus</location>
    </subcellularLocation>
</comment>
<evidence type="ECO:0000313" key="9">
    <source>
        <dbReference type="WBParaSite" id="PSU_v2.g12499.t1"/>
    </source>
</evidence>
<evidence type="ECO:0000256" key="6">
    <source>
        <dbReference type="ARBA" id="ARBA00023125"/>
    </source>
</evidence>
<dbReference type="GO" id="GO:0016887">
    <property type="term" value="F:ATP hydrolysis activity"/>
    <property type="evidence" value="ECO:0007669"/>
    <property type="project" value="InterPro"/>
</dbReference>
<keyword evidence="5" id="KW-0067">ATP-binding</keyword>
<proteinExistence type="inferred from homology"/>
<dbReference type="WBParaSite" id="PSU_v2.g12499.t1">
    <property type="protein sequence ID" value="PSU_v2.g12499.t1"/>
    <property type="gene ID" value="PSU_v2.g12499"/>
</dbReference>
<reference evidence="9" key="1">
    <citation type="submission" date="2022-11" db="UniProtKB">
        <authorList>
            <consortium name="WormBaseParasite"/>
        </authorList>
    </citation>
    <scope>IDENTIFICATION</scope>
</reference>
<dbReference type="GO" id="GO:0005634">
    <property type="term" value="C:nucleus"/>
    <property type="evidence" value="ECO:0007669"/>
    <property type="project" value="UniProtKB-SubCell"/>
</dbReference>
<dbReference type="InterPro" id="IPR027417">
    <property type="entry name" value="P-loop_NTPase"/>
</dbReference>
<dbReference type="GO" id="GO:0003677">
    <property type="term" value="F:DNA binding"/>
    <property type="evidence" value="ECO:0007669"/>
    <property type="project" value="UniProtKB-KW"/>
</dbReference>